<evidence type="ECO:0000256" key="3">
    <source>
        <dbReference type="ARBA" id="ARBA00022777"/>
    </source>
</evidence>
<dbReference type="SMART" id="SM00220">
    <property type="entry name" value="S_TKc"/>
    <property type="match status" value="1"/>
</dbReference>
<dbReference type="GO" id="GO:0005524">
    <property type="term" value="F:ATP binding"/>
    <property type="evidence" value="ECO:0007669"/>
    <property type="project" value="UniProtKB-KW"/>
</dbReference>
<keyword evidence="3 6" id="KW-0418">Kinase</keyword>
<dbReference type="PROSITE" id="PS50011">
    <property type="entry name" value="PROTEIN_KINASE_DOM"/>
    <property type="match status" value="1"/>
</dbReference>
<dbReference type="InterPro" id="IPR000719">
    <property type="entry name" value="Prot_kinase_dom"/>
</dbReference>
<comment type="caution">
    <text evidence="6">The sequence shown here is derived from an EMBL/GenBank/DDBJ whole genome shotgun (WGS) entry which is preliminary data.</text>
</comment>
<dbReference type="InterPro" id="IPR011009">
    <property type="entry name" value="Kinase-like_dom_sf"/>
</dbReference>
<evidence type="ECO:0000259" key="5">
    <source>
        <dbReference type="PROSITE" id="PS50011"/>
    </source>
</evidence>
<organism evidence="6 7">
    <name type="scientific">Schizophyllum amplum</name>
    <dbReference type="NCBI Taxonomy" id="97359"/>
    <lineage>
        <taxon>Eukaryota</taxon>
        <taxon>Fungi</taxon>
        <taxon>Dikarya</taxon>
        <taxon>Basidiomycota</taxon>
        <taxon>Agaricomycotina</taxon>
        <taxon>Agaricomycetes</taxon>
        <taxon>Agaricomycetidae</taxon>
        <taxon>Agaricales</taxon>
        <taxon>Schizophyllaceae</taxon>
        <taxon>Schizophyllum</taxon>
    </lineage>
</organism>
<dbReference type="GO" id="GO:0005737">
    <property type="term" value="C:cytoplasm"/>
    <property type="evidence" value="ECO:0007669"/>
    <property type="project" value="TreeGrafter"/>
</dbReference>
<feature type="domain" description="Protein kinase" evidence="5">
    <location>
        <begin position="57"/>
        <end position="343"/>
    </location>
</feature>
<dbReference type="OrthoDB" id="5987198at2759"/>
<gene>
    <name evidence="6" type="ORF">BD626DRAFT_501877</name>
</gene>
<evidence type="ECO:0000256" key="1">
    <source>
        <dbReference type="ARBA" id="ARBA00022679"/>
    </source>
</evidence>
<evidence type="ECO:0000313" key="7">
    <source>
        <dbReference type="Proteomes" id="UP000320762"/>
    </source>
</evidence>
<reference evidence="6 7" key="1">
    <citation type="journal article" date="2019" name="New Phytol.">
        <title>Comparative genomics reveals unique wood-decay strategies and fruiting body development in the Schizophyllaceae.</title>
        <authorList>
            <person name="Almasi E."/>
            <person name="Sahu N."/>
            <person name="Krizsan K."/>
            <person name="Balint B."/>
            <person name="Kovacs G.M."/>
            <person name="Kiss B."/>
            <person name="Cseklye J."/>
            <person name="Drula E."/>
            <person name="Henrissat B."/>
            <person name="Nagy I."/>
            <person name="Chovatia M."/>
            <person name="Adam C."/>
            <person name="LaButti K."/>
            <person name="Lipzen A."/>
            <person name="Riley R."/>
            <person name="Grigoriev I.V."/>
            <person name="Nagy L.G."/>
        </authorList>
    </citation>
    <scope>NUCLEOTIDE SEQUENCE [LARGE SCALE GENOMIC DNA]</scope>
    <source>
        <strain evidence="6 7">NL-1724</strain>
    </source>
</reference>
<accession>A0A550C974</accession>
<keyword evidence="7" id="KW-1185">Reference proteome</keyword>
<dbReference type="PANTHER" id="PTHR11042">
    <property type="entry name" value="EUKARYOTIC TRANSLATION INITIATION FACTOR 2-ALPHA KINASE EIF2-ALPHA KINASE -RELATED"/>
    <property type="match status" value="1"/>
</dbReference>
<evidence type="ECO:0000256" key="4">
    <source>
        <dbReference type="ARBA" id="ARBA00022840"/>
    </source>
</evidence>
<dbReference type="STRING" id="97359.A0A550C974"/>
<dbReference type="GO" id="GO:0004672">
    <property type="term" value="F:protein kinase activity"/>
    <property type="evidence" value="ECO:0007669"/>
    <property type="project" value="InterPro"/>
</dbReference>
<dbReference type="Gene3D" id="1.10.510.10">
    <property type="entry name" value="Transferase(Phosphotransferase) domain 1"/>
    <property type="match status" value="1"/>
</dbReference>
<name>A0A550C974_9AGAR</name>
<dbReference type="Proteomes" id="UP000320762">
    <property type="component" value="Unassembled WGS sequence"/>
</dbReference>
<evidence type="ECO:0000256" key="2">
    <source>
        <dbReference type="ARBA" id="ARBA00022741"/>
    </source>
</evidence>
<dbReference type="PANTHER" id="PTHR11042:SF190">
    <property type="entry name" value="MITOSIS INHIBITOR PROTEIN KINASE MIK1"/>
    <property type="match status" value="1"/>
</dbReference>
<keyword evidence="2" id="KW-0547">Nucleotide-binding</keyword>
<keyword evidence="4" id="KW-0067">ATP-binding</keyword>
<dbReference type="SUPFAM" id="SSF56112">
    <property type="entry name" value="Protein kinase-like (PK-like)"/>
    <property type="match status" value="1"/>
</dbReference>
<dbReference type="GO" id="GO:0005634">
    <property type="term" value="C:nucleus"/>
    <property type="evidence" value="ECO:0007669"/>
    <property type="project" value="TreeGrafter"/>
</dbReference>
<keyword evidence="1" id="KW-0808">Transferase</keyword>
<dbReference type="AlphaFoldDB" id="A0A550C974"/>
<dbReference type="EMBL" id="VDMD01000017">
    <property type="protein sequence ID" value="TRM61236.1"/>
    <property type="molecule type" value="Genomic_DNA"/>
</dbReference>
<proteinExistence type="predicted"/>
<sequence>MEAASNAPNGNLHAPFPYDMPYESFSVIWEVEKWWVGHQPWLESRGYMLRPRYRPGWTPSWHSSKGDPTVKWNAEDSSPCLDGITVMLKRVDKLRNPTEVDMTTMLSSPPYSSDPRNHCVPVLEVLQDPDDSKYQLLVLPLLREYCAPRFDTVGEVIDCLRQIIQCLQFLHENQIVHRDFHPLNIMMDASPLYNIPFHAIHQDMRYDYKGSAKASYTRTEKPVKYYLIDFGLSIRYESVDPPPEEAPILGGDSTVPEFLGNDPSQRYGGLSQLYNPFPTDVYCVGNWIRQDFLDGLRSEASNKTLRSKRLGLEFLRPLVRDMTQADPSKRPSMDEVAERFESLTSTLSSWKLRSRVAKEHDNPLHSLYLSTTHWIRRVGLVASRRPALPSLAD</sequence>
<dbReference type="InterPro" id="IPR050339">
    <property type="entry name" value="CC_SR_Kinase"/>
</dbReference>
<protein>
    <submittedName>
        <fullName evidence="6">Kinase-like domain-containing protein</fullName>
    </submittedName>
</protein>
<evidence type="ECO:0000313" key="6">
    <source>
        <dbReference type="EMBL" id="TRM61236.1"/>
    </source>
</evidence>